<dbReference type="AlphaFoldDB" id="A0A2M8RZJ7"/>
<dbReference type="GO" id="GO:0016020">
    <property type="term" value="C:membrane"/>
    <property type="evidence" value="ECO:0007669"/>
    <property type="project" value="UniProtKB-SubCell"/>
</dbReference>
<dbReference type="Proteomes" id="UP000229329">
    <property type="component" value="Unassembled WGS sequence"/>
</dbReference>
<evidence type="ECO:0000256" key="4">
    <source>
        <dbReference type="ARBA" id="ARBA00023136"/>
    </source>
</evidence>
<sequence length="328" mass="35562">MNLNLCFKRWQSFVGVIYWREFLLCSPAILLVIVVSLDIDPLVAVIMVGAAFTVGFGASRTLGPYRWGAVAIATVGMSISAFLGSLVGHEAWLLLILVGILAACCAYLTSRNNDLWWVSLQVVVAFLVASYYPRSIEDALLRGGLILMAGFLQLLGMVCLARLFPSVSASLPPIPVTAIDRDLQWRFVWAMVLSVMGSFVVAQHWGLANDYWAPMTALMIMRPSGQLTWSRSIARLVGTLVGCSVATLIIYLFHEQLLILILALVISSGLAFSLQKANYGVLSCVMSATVVFLIALGFGDPISTTEHRLVATLLGGGVALGMTKIFRL</sequence>
<keyword evidence="8" id="KW-1185">Reference proteome</keyword>
<reference evidence="7 8" key="1">
    <citation type="submission" date="2017-11" db="EMBL/GenBank/DDBJ databases">
        <title>Reclassification of Bisgaard taxon 7 as Conservatibacter flavescens gen. nov., sp. nov.</title>
        <authorList>
            <person name="Christensen H."/>
        </authorList>
    </citation>
    <scope>NUCLEOTIDE SEQUENCE [LARGE SCALE GENOMIC DNA]</scope>
    <source>
        <strain evidence="7 8">7_4</strain>
    </source>
</reference>
<evidence type="ECO:0000256" key="3">
    <source>
        <dbReference type="ARBA" id="ARBA00022989"/>
    </source>
</evidence>
<keyword evidence="4 5" id="KW-0472">Membrane</keyword>
<feature type="transmembrane region" description="Helical" evidence="5">
    <location>
        <begin position="187"/>
        <end position="212"/>
    </location>
</feature>
<feature type="transmembrane region" description="Helical" evidence="5">
    <location>
        <begin position="65"/>
        <end position="84"/>
    </location>
</feature>
<dbReference type="Pfam" id="PF13515">
    <property type="entry name" value="FUSC_2"/>
    <property type="match status" value="1"/>
</dbReference>
<proteinExistence type="predicted"/>
<feature type="transmembrane region" description="Helical" evidence="5">
    <location>
        <begin position="42"/>
        <end position="59"/>
    </location>
</feature>
<comment type="caution">
    <text evidence="7">The sequence shown here is derived from an EMBL/GenBank/DDBJ whole genome shotgun (WGS) entry which is preliminary data.</text>
</comment>
<evidence type="ECO:0000256" key="2">
    <source>
        <dbReference type="ARBA" id="ARBA00022692"/>
    </source>
</evidence>
<gene>
    <name evidence="7" type="ORF">CVP05_11845</name>
</gene>
<dbReference type="OrthoDB" id="128040at2"/>
<feature type="transmembrane region" description="Helical" evidence="5">
    <location>
        <begin position="17"/>
        <end position="35"/>
    </location>
</feature>
<protein>
    <recommendedName>
        <fullName evidence="6">Integral membrane bound transporter domain-containing protein</fullName>
    </recommendedName>
</protein>
<keyword evidence="2 5" id="KW-0812">Transmembrane</keyword>
<keyword evidence="3 5" id="KW-1133">Transmembrane helix</keyword>
<feature type="transmembrane region" description="Helical" evidence="5">
    <location>
        <begin position="309"/>
        <end position="326"/>
    </location>
</feature>
<feature type="transmembrane region" description="Helical" evidence="5">
    <location>
        <begin position="257"/>
        <end position="274"/>
    </location>
</feature>
<feature type="transmembrane region" description="Helical" evidence="5">
    <location>
        <begin position="279"/>
        <end position="297"/>
    </location>
</feature>
<dbReference type="InterPro" id="IPR049453">
    <property type="entry name" value="Memb_transporter_dom"/>
</dbReference>
<comment type="subcellular location">
    <subcellularLocation>
        <location evidence="1">Membrane</location>
        <topology evidence="1">Multi-pass membrane protein</topology>
    </subcellularLocation>
</comment>
<dbReference type="EMBL" id="PHHA01000038">
    <property type="protein sequence ID" value="PJG84296.1"/>
    <property type="molecule type" value="Genomic_DNA"/>
</dbReference>
<evidence type="ECO:0000256" key="5">
    <source>
        <dbReference type="SAM" id="Phobius"/>
    </source>
</evidence>
<evidence type="ECO:0000313" key="8">
    <source>
        <dbReference type="Proteomes" id="UP000229329"/>
    </source>
</evidence>
<dbReference type="RefSeq" id="WP_100289772.1">
    <property type="nucleotide sequence ID" value="NZ_PHHA01000038.1"/>
</dbReference>
<evidence type="ECO:0000259" key="6">
    <source>
        <dbReference type="Pfam" id="PF13515"/>
    </source>
</evidence>
<accession>A0A2M8RZJ7</accession>
<feature type="transmembrane region" description="Helical" evidence="5">
    <location>
        <begin position="91"/>
        <end position="109"/>
    </location>
</feature>
<feature type="domain" description="Integral membrane bound transporter" evidence="6">
    <location>
        <begin position="199"/>
        <end position="320"/>
    </location>
</feature>
<feature type="transmembrane region" description="Helical" evidence="5">
    <location>
        <begin position="145"/>
        <end position="167"/>
    </location>
</feature>
<evidence type="ECO:0000313" key="7">
    <source>
        <dbReference type="EMBL" id="PJG84296.1"/>
    </source>
</evidence>
<organism evidence="7 8">
    <name type="scientific">Conservatibacter flavescens</name>
    <dbReference type="NCBI Taxonomy" id="28161"/>
    <lineage>
        <taxon>Bacteria</taxon>
        <taxon>Pseudomonadati</taxon>
        <taxon>Pseudomonadota</taxon>
        <taxon>Gammaproteobacteria</taxon>
        <taxon>Pasteurellales</taxon>
        <taxon>Pasteurellaceae</taxon>
        <taxon>Conservatibacter</taxon>
    </lineage>
</organism>
<evidence type="ECO:0000256" key="1">
    <source>
        <dbReference type="ARBA" id="ARBA00004141"/>
    </source>
</evidence>
<feature type="transmembrane region" description="Helical" evidence="5">
    <location>
        <begin position="115"/>
        <end position="133"/>
    </location>
</feature>
<name>A0A2M8RZJ7_9PAST</name>